<evidence type="ECO:0000313" key="5">
    <source>
        <dbReference type="Proteomes" id="UP000651837"/>
    </source>
</evidence>
<proteinExistence type="predicted"/>
<keyword evidence="3" id="KW-0808">Transferase</keyword>
<evidence type="ECO:0000313" key="3">
    <source>
        <dbReference type="EMBL" id="PWK21915.1"/>
    </source>
</evidence>
<evidence type="ECO:0000313" key="2">
    <source>
        <dbReference type="EMBL" id="MBD1262796.1"/>
    </source>
</evidence>
<evidence type="ECO:0000313" key="4">
    <source>
        <dbReference type="Proteomes" id="UP000245667"/>
    </source>
</evidence>
<sequence>MKIKKYVFAYDFYDTRSIYPFYKNIINKTNGKSYINNETYEFDDLARTLHVVNYINPYYTIIIKRKTSLRALKFKQTNGFMAQLRDFTSIEQYISANMGSKSRTKIRGYLRKLESCFNISYKMHYGKISRKEYDFLFVIFKRFLVRRFNQRGDNHEAFSRWDFIQKTTYKMILDKTASLFVIYNEDQPIDICLNYHHQNVIDNAIRSYDIDYSKFRLGYIDIYKQLEWCFENEVEIFDLSIGDFDYKRKWCNVVYEFENHILYDETNYLKMISAHLLLTFYLLKGYLKDRNVHLFYQKIRNLLKAKEKPGVNPDNGSTDLELLENLPQIENITPIDFLDEKYINLRKPIHDFQYSYSEHSKNLSVYKVNNQDTIFYVKGLNKVMKISIKST</sequence>
<dbReference type="EMBL" id="JACWLN010000013">
    <property type="protein sequence ID" value="MBD1262796.1"/>
    <property type="molecule type" value="Genomic_DNA"/>
</dbReference>
<evidence type="ECO:0000259" key="1">
    <source>
        <dbReference type="Pfam" id="PF13480"/>
    </source>
</evidence>
<comment type="caution">
    <text evidence="3">The sequence shown here is derived from an EMBL/GenBank/DDBJ whole genome shotgun (WGS) entry which is preliminary data.</text>
</comment>
<keyword evidence="5" id="KW-1185">Reference proteome</keyword>
<dbReference type="Pfam" id="PF13480">
    <property type="entry name" value="Acetyltransf_6"/>
    <property type="match status" value="1"/>
</dbReference>
<accession>A0A316DVB9</accession>
<dbReference type="InterPro" id="IPR016181">
    <property type="entry name" value="Acyl_CoA_acyltransferase"/>
</dbReference>
<reference evidence="2 5" key="2">
    <citation type="submission" date="2020-07" db="EMBL/GenBank/DDBJ databases">
        <title>The draft genome sequence of Maribacter polysiphoniae KCTC 22021.</title>
        <authorList>
            <person name="Mu L."/>
        </authorList>
    </citation>
    <scope>NUCLEOTIDE SEQUENCE [LARGE SCALE GENOMIC DNA]</scope>
    <source>
        <strain evidence="2 5">KCTC 22021</strain>
    </source>
</reference>
<reference evidence="3 4" key="1">
    <citation type="submission" date="2018-05" db="EMBL/GenBank/DDBJ databases">
        <title>Genomic Encyclopedia of Archaeal and Bacterial Type Strains, Phase II (KMG-II): from individual species to whole genera.</title>
        <authorList>
            <person name="Goeker M."/>
        </authorList>
    </citation>
    <scope>NUCLEOTIDE SEQUENCE [LARGE SCALE GENOMIC DNA]</scope>
    <source>
        <strain evidence="3 4">DSM 23514</strain>
    </source>
</reference>
<dbReference type="Proteomes" id="UP000245667">
    <property type="component" value="Unassembled WGS sequence"/>
</dbReference>
<dbReference type="SUPFAM" id="SSF55729">
    <property type="entry name" value="Acyl-CoA N-acyltransferases (Nat)"/>
    <property type="match status" value="1"/>
</dbReference>
<dbReference type="OrthoDB" id="1422531at2"/>
<dbReference type="Proteomes" id="UP000651837">
    <property type="component" value="Unassembled WGS sequence"/>
</dbReference>
<gene>
    <name evidence="2" type="ORF">HZY62_19520</name>
    <name evidence="3" type="ORF">LX92_03267</name>
</gene>
<dbReference type="RefSeq" id="WP_109652902.1">
    <property type="nucleotide sequence ID" value="NZ_JACWLN010000013.1"/>
</dbReference>
<name>A0A316DVB9_9FLAO</name>
<feature type="domain" description="BioF2-like acetyltransferase" evidence="1">
    <location>
        <begin position="100"/>
        <end position="248"/>
    </location>
</feature>
<dbReference type="AlphaFoldDB" id="A0A316DVB9"/>
<dbReference type="InterPro" id="IPR038740">
    <property type="entry name" value="BioF2-like_GNAT_dom"/>
</dbReference>
<organism evidence="3 4">
    <name type="scientific">Maribacter polysiphoniae</name>
    <dbReference type="NCBI Taxonomy" id="429344"/>
    <lineage>
        <taxon>Bacteria</taxon>
        <taxon>Pseudomonadati</taxon>
        <taxon>Bacteroidota</taxon>
        <taxon>Flavobacteriia</taxon>
        <taxon>Flavobacteriales</taxon>
        <taxon>Flavobacteriaceae</taxon>
        <taxon>Maribacter</taxon>
    </lineage>
</organism>
<protein>
    <submittedName>
        <fullName evidence="3">Acetyltransferase (GNAT) family protein</fullName>
    </submittedName>
    <submittedName>
        <fullName evidence="2">GNAT family N-acetyltransferase</fullName>
    </submittedName>
</protein>
<dbReference type="GO" id="GO:0016740">
    <property type="term" value="F:transferase activity"/>
    <property type="evidence" value="ECO:0007669"/>
    <property type="project" value="UniProtKB-KW"/>
</dbReference>
<dbReference type="EMBL" id="QGGQ01000009">
    <property type="protein sequence ID" value="PWK21915.1"/>
    <property type="molecule type" value="Genomic_DNA"/>
</dbReference>